<dbReference type="InterPro" id="IPR029071">
    <property type="entry name" value="Ubiquitin-like_domsf"/>
</dbReference>
<accession>R0FAJ6</accession>
<dbReference type="CDD" id="cd01767">
    <property type="entry name" value="UBX"/>
    <property type="match status" value="1"/>
</dbReference>
<keyword evidence="4" id="KW-1185">Reference proteome</keyword>
<evidence type="ECO:0000256" key="1">
    <source>
        <dbReference type="ARBA" id="ARBA00022786"/>
    </source>
</evidence>
<dbReference type="SMART" id="SM00594">
    <property type="entry name" value="UAS"/>
    <property type="match status" value="1"/>
</dbReference>
<dbReference type="GO" id="GO:0005634">
    <property type="term" value="C:nucleus"/>
    <property type="evidence" value="ECO:0007669"/>
    <property type="project" value="TreeGrafter"/>
</dbReference>
<dbReference type="InterPro" id="IPR050730">
    <property type="entry name" value="UBX_domain-protein"/>
</dbReference>
<dbReference type="Pfam" id="PF00789">
    <property type="entry name" value="UBX"/>
    <property type="match status" value="1"/>
</dbReference>
<reference evidence="4" key="1">
    <citation type="journal article" date="2013" name="Nat. Genet.">
        <title>The Capsella rubella genome and the genomic consequences of rapid mating system evolution.</title>
        <authorList>
            <person name="Slotte T."/>
            <person name="Hazzouri K.M."/>
            <person name="Agren J.A."/>
            <person name="Koenig D."/>
            <person name="Maumus F."/>
            <person name="Guo Y.L."/>
            <person name="Steige K."/>
            <person name="Platts A.E."/>
            <person name="Escobar J.S."/>
            <person name="Newman L.K."/>
            <person name="Wang W."/>
            <person name="Mandakova T."/>
            <person name="Vello E."/>
            <person name="Smith L.M."/>
            <person name="Henz S.R."/>
            <person name="Steffen J."/>
            <person name="Takuno S."/>
            <person name="Brandvain Y."/>
            <person name="Coop G."/>
            <person name="Andolfatto P."/>
            <person name="Hu T.T."/>
            <person name="Blanchette M."/>
            <person name="Clark R.M."/>
            <person name="Quesneville H."/>
            <person name="Nordborg M."/>
            <person name="Gaut B.S."/>
            <person name="Lysak M.A."/>
            <person name="Jenkins J."/>
            <person name="Grimwood J."/>
            <person name="Chapman J."/>
            <person name="Prochnik S."/>
            <person name="Shu S."/>
            <person name="Rokhsar D."/>
            <person name="Schmutz J."/>
            <person name="Weigel D."/>
            <person name="Wright S.I."/>
        </authorList>
    </citation>
    <scope>NUCLEOTIDE SEQUENCE [LARGE SCALE GENOMIC DNA]</scope>
    <source>
        <strain evidence="4">cv. Monte Gargano</strain>
    </source>
</reference>
<dbReference type="Gene3D" id="1.10.8.10">
    <property type="entry name" value="DNA helicase RuvA subunit, C-terminal domain"/>
    <property type="match status" value="1"/>
</dbReference>
<dbReference type="InterPro" id="IPR006577">
    <property type="entry name" value="UAS"/>
</dbReference>
<dbReference type="AlphaFoldDB" id="R0FAJ6"/>
<gene>
    <name evidence="3" type="ORF">CARUB_v10007353mg</name>
</gene>
<dbReference type="InterPro" id="IPR001012">
    <property type="entry name" value="UBX_dom"/>
</dbReference>
<keyword evidence="1" id="KW-0833">Ubl conjugation pathway</keyword>
<dbReference type="Pfam" id="PF14555">
    <property type="entry name" value="UBA_4"/>
    <property type="match status" value="1"/>
</dbReference>
<dbReference type="GO" id="GO:0043161">
    <property type="term" value="P:proteasome-mediated ubiquitin-dependent protein catabolic process"/>
    <property type="evidence" value="ECO:0007669"/>
    <property type="project" value="TreeGrafter"/>
</dbReference>
<dbReference type="eggNOG" id="KOG1364">
    <property type="taxonomic scope" value="Eukaryota"/>
</dbReference>
<dbReference type="CDD" id="cd14273">
    <property type="entry name" value="UBA_TAP-C_like"/>
    <property type="match status" value="1"/>
</dbReference>
<evidence type="ECO:0000313" key="4">
    <source>
        <dbReference type="Proteomes" id="UP000029121"/>
    </source>
</evidence>
<dbReference type="SUPFAM" id="SSF52833">
    <property type="entry name" value="Thioredoxin-like"/>
    <property type="match status" value="1"/>
</dbReference>
<evidence type="ECO:0000313" key="3">
    <source>
        <dbReference type="EMBL" id="EOA18756.1"/>
    </source>
</evidence>
<dbReference type="PROSITE" id="PS50033">
    <property type="entry name" value="UBX"/>
    <property type="match status" value="1"/>
</dbReference>
<protein>
    <recommendedName>
        <fullName evidence="2">UBX domain-containing protein</fullName>
    </recommendedName>
</protein>
<evidence type="ECO:0000259" key="2">
    <source>
        <dbReference type="PROSITE" id="PS50033"/>
    </source>
</evidence>
<dbReference type="PANTHER" id="PTHR23322:SF78">
    <property type="entry name" value="PLANT UBX DOMAIN-CONTAINING PROTEIN 16-RELATED"/>
    <property type="match status" value="1"/>
</dbReference>
<dbReference type="Gene3D" id="3.40.30.10">
    <property type="entry name" value="Glutaredoxin"/>
    <property type="match status" value="1"/>
</dbReference>
<dbReference type="Gene3D" id="3.10.20.90">
    <property type="entry name" value="Phosphatidylinositol 3-kinase Catalytic Subunit, Chain A, domain 1"/>
    <property type="match status" value="1"/>
</dbReference>
<name>R0FAJ6_9BRAS</name>
<dbReference type="EMBL" id="KB870811">
    <property type="protein sequence ID" value="EOA18756.1"/>
    <property type="molecule type" value="Genomic_DNA"/>
</dbReference>
<feature type="domain" description="UBX" evidence="2">
    <location>
        <begin position="267"/>
        <end position="347"/>
    </location>
</feature>
<dbReference type="STRING" id="81985.R0FAJ6"/>
<organism evidence="3 4">
    <name type="scientific">Capsella rubella</name>
    <dbReference type="NCBI Taxonomy" id="81985"/>
    <lineage>
        <taxon>Eukaryota</taxon>
        <taxon>Viridiplantae</taxon>
        <taxon>Streptophyta</taxon>
        <taxon>Embryophyta</taxon>
        <taxon>Tracheophyta</taxon>
        <taxon>Spermatophyta</taxon>
        <taxon>Magnoliopsida</taxon>
        <taxon>eudicotyledons</taxon>
        <taxon>Gunneridae</taxon>
        <taxon>Pentapetalae</taxon>
        <taxon>rosids</taxon>
        <taxon>malvids</taxon>
        <taxon>Brassicales</taxon>
        <taxon>Brassicaceae</taxon>
        <taxon>Camelineae</taxon>
        <taxon>Capsella</taxon>
    </lineage>
</organism>
<dbReference type="GO" id="GO:0043130">
    <property type="term" value="F:ubiquitin binding"/>
    <property type="evidence" value="ECO:0007669"/>
    <property type="project" value="TreeGrafter"/>
</dbReference>
<feature type="non-terminal residue" evidence="3">
    <location>
        <position position="348"/>
    </location>
</feature>
<dbReference type="Proteomes" id="UP000029121">
    <property type="component" value="Unassembled WGS sequence"/>
</dbReference>
<sequence>MSSETIDQERDQILSFINIIDGEVTEVATRFLEATRWNLQDAVNLFLMARRLQHHQELEIPNVVPSVYDADICYTCPFAISTEEIWDATQEDEEPYGSSLYCPPPDLFFSGSFEEAKAASCRKDMWLLVYDDTYEGQKISTFYGNIFVPPVILLIDPITGQKMHTWAGMIEAQAFLQELMTYLDVGPHEHVASLTSNKRIKTEPIWFSSSQAYNGGDQDMSTFADPPLPDSIEETLMSLTELDEEARLLSDLFEFPALTEEPKEDCDPSLLCSLCVRFPDGRRKQRKFLKSEPVQLLWSFCFSLMEESEEKAFKLVQAIPGATKTLDYGAEATFGQSGIANSMVSVTW</sequence>
<proteinExistence type="predicted"/>
<dbReference type="SUPFAM" id="SSF54236">
    <property type="entry name" value="Ubiquitin-like"/>
    <property type="match status" value="1"/>
</dbReference>
<dbReference type="InterPro" id="IPR036249">
    <property type="entry name" value="Thioredoxin-like_sf"/>
</dbReference>
<dbReference type="PANTHER" id="PTHR23322">
    <property type="entry name" value="FAS-ASSOCIATED PROTEIN"/>
    <property type="match status" value="1"/>
</dbReference>